<proteinExistence type="predicted"/>
<dbReference type="Proteomes" id="UP000244867">
    <property type="component" value="Unassembled WGS sequence"/>
</dbReference>
<dbReference type="PANTHER" id="PTHR30163">
    <property type="entry name" value="MEMBRANE-BOUND LYTIC MUREIN TRANSGLYCOSYLASE B"/>
    <property type="match status" value="1"/>
</dbReference>
<evidence type="ECO:0000313" key="3">
    <source>
        <dbReference type="EMBL" id="PUA82693.1"/>
    </source>
</evidence>
<evidence type="ECO:0000313" key="4">
    <source>
        <dbReference type="Proteomes" id="UP000244867"/>
    </source>
</evidence>
<dbReference type="RefSeq" id="WP_108342879.1">
    <property type="nucleotide sequence ID" value="NZ_PYXZ01000001.1"/>
</dbReference>
<dbReference type="InterPro" id="IPR031304">
    <property type="entry name" value="SLT_2"/>
</dbReference>
<feature type="compositionally biased region" description="Low complexity" evidence="1">
    <location>
        <begin position="275"/>
        <end position="319"/>
    </location>
</feature>
<evidence type="ECO:0000256" key="1">
    <source>
        <dbReference type="SAM" id="MobiDB-lite"/>
    </source>
</evidence>
<organism evidence="3 4">
    <name type="scientific">Nocardioides currus</name>
    <dbReference type="NCBI Taxonomy" id="2133958"/>
    <lineage>
        <taxon>Bacteria</taxon>
        <taxon>Bacillati</taxon>
        <taxon>Actinomycetota</taxon>
        <taxon>Actinomycetes</taxon>
        <taxon>Propionibacteriales</taxon>
        <taxon>Nocardioidaceae</taxon>
        <taxon>Nocardioides</taxon>
    </lineage>
</organism>
<dbReference type="InterPro" id="IPR023346">
    <property type="entry name" value="Lysozyme-like_dom_sf"/>
</dbReference>
<accession>A0A2R7Z233</accession>
<feature type="compositionally biased region" description="Pro residues" evidence="1">
    <location>
        <begin position="345"/>
        <end position="355"/>
    </location>
</feature>
<gene>
    <name evidence="3" type="ORF">C7S10_02920</name>
</gene>
<dbReference type="InterPro" id="IPR043426">
    <property type="entry name" value="MltB-like"/>
</dbReference>
<evidence type="ECO:0000259" key="2">
    <source>
        <dbReference type="Pfam" id="PF13406"/>
    </source>
</evidence>
<keyword evidence="4" id="KW-1185">Reference proteome</keyword>
<dbReference type="GO" id="GO:0008933">
    <property type="term" value="F:peptidoglycan lytic transglycosylase activity"/>
    <property type="evidence" value="ECO:0007669"/>
    <property type="project" value="TreeGrafter"/>
</dbReference>
<protein>
    <recommendedName>
        <fullName evidence="2">Transglycosylase SLT domain-containing protein</fullName>
    </recommendedName>
</protein>
<feature type="region of interest" description="Disordered" evidence="1">
    <location>
        <begin position="268"/>
        <end position="358"/>
    </location>
</feature>
<feature type="compositionally biased region" description="Low complexity" evidence="1">
    <location>
        <begin position="329"/>
        <end position="344"/>
    </location>
</feature>
<dbReference type="EMBL" id="PYXZ01000001">
    <property type="protein sequence ID" value="PUA82693.1"/>
    <property type="molecule type" value="Genomic_DNA"/>
</dbReference>
<reference evidence="3 4" key="1">
    <citation type="submission" date="2018-03" db="EMBL/GenBank/DDBJ databases">
        <authorList>
            <person name="Keele B.F."/>
        </authorList>
    </citation>
    <scope>NUCLEOTIDE SEQUENCE [LARGE SCALE GENOMIC DNA]</scope>
    <source>
        <strain evidence="3 4">IB-3</strain>
    </source>
</reference>
<name>A0A2R7Z233_9ACTN</name>
<dbReference type="CDD" id="cd13399">
    <property type="entry name" value="Slt35-like"/>
    <property type="match status" value="1"/>
</dbReference>
<feature type="domain" description="Transglycosylase SLT" evidence="2">
    <location>
        <begin position="176"/>
        <end position="217"/>
    </location>
</feature>
<sequence length="401" mass="40965">MPAFTRLHRATAIVPLAVLSAAWTASLTGVGLGNAVAGDVVTTLPDGTTVPSQAIEAPASVSAPAAEAPDAALGDTEAIISTASTSGIPSAALTAYQRAEAVINAADKTCQIPWQLIAAIGRVESDHGRFRGNALDADGVAQPGIYGVALNGKNNTQNIVDTDAGQLDSDTKFDRAVGPMQFIPSTWSVVGVDGDNDGKRNPQDIDDAALATAVYLCSGDDDLSTDQGQRASVYRYNHSNDYVDLVLSIMQAYLDGDFTSVPNGTTSAGVFLPSTPGTTTAPARAGKGAKGGKAVVRGSTSTPTATATSKPTPTSTSTPKPTPTPTAKPTPTATPTKQPTKQPTLPLPTSLPPLPTTSVPPVDQVLTIAEATVECTLEGIVDNPLTAIDELRACAEAKLKP</sequence>
<dbReference type="AlphaFoldDB" id="A0A2R7Z233"/>
<dbReference type="SUPFAM" id="SSF53955">
    <property type="entry name" value="Lysozyme-like"/>
    <property type="match status" value="1"/>
</dbReference>
<dbReference type="Pfam" id="PF13406">
    <property type="entry name" value="SLT_2"/>
    <property type="match status" value="1"/>
</dbReference>
<comment type="caution">
    <text evidence="3">The sequence shown here is derived from an EMBL/GenBank/DDBJ whole genome shotgun (WGS) entry which is preliminary data.</text>
</comment>
<dbReference type="PANTHER" id="PTHR30163:SF8">
    <property type="entry name" value="LYTIC MUREIN TRANSGLYCOSYLASE"/>
    <property type="match status" value="1"/>
</dbReference>
<dbReference type="OrthoDB" id="9796191at2"/>
<dbReference type="Gene3D" id="1.10.530.10">
    <property type="match status" value="1"/>
</dbReference>
<dbReference type="GO" id="GO:0009253">
    <property type="term" value="P:peptidoglycan catabolic process"/>
    <property type="evidence" value="ECO:0007669"/>
    <property type="project" value="TreeGrafter"/>
</dbReference>